<feature type="region of interest" description="Disordered" evidence="10">
    <location>
        <begin position="1"/>
        <end position="46"/>
    </location>
</feature>
<evidence type="ECO:0000259" key="12">
    <source>
        <dbReference type="Pfam" id="PF10497"/>
    </source>
</evidence>
<keyword evidence="6" id="KW-0832">Ubl conjugation</keyword>
<dbReference type="PANTHER" id="PTHR31169:SF33">
    <property type="entry name" value="CELL DIVISION CYCLE-ASSOCIATED 7-LIKE PROTEIN"/>
    <property type="match status" value="1"/>
</dbReference>
<keyword evidence="8" id="KW-0804">Transcription</keyword>
<feature type="region of interest" description="Disordered" evidence="10">
    <location>
        <begin position="284"/>
        <end position="307"/>
    </location>
</feature>
<keyword evidence="5" id="KW-0597">Phosphoprotein</keyword>
<organism evidence="13 14">
    <name type="scientific">Dovyalis caffra</name>
    <dbReference type="NCBI Taxonomy" id="77055"/>
    <lineage>
        <taxon>Eukaryota</taxon>
        <taxon>Viridiplantae</taxon>
        <taxon>Streptophyta</taxon>
        <taxon>Embryophyta</taxon>
        <taxon>Tracheophyta</taxon>
        <taxon>Spermatophyta</taxon>
        <taxon>Magnoliopsida</taxon>
        <taxon>eudicotyledons</taxon>
        <taxon>Gunneridae</taxon>
        <taxon>Pentapetalae</taxon>
        <taxon>rosids</taxon>
        <taxon>fabids</taxon>
        <taxon>Malpighiales</taxon>
        <taxon>Salicaceae</taxon>
        <taxon>Flacourtieae</taxon>
        <taxon>Dovyalis</taxon>
    </lineage>
</organism>
<feature type="compositionally biased region" description="Basic residues" evidence="10">
    <location>
        <begin position="1"/>
        <end position="11"/>
    </location>
</feature>
<evidence type="ECO:0000256" key="8">
    <source>
        <dbReference type="ARBA" id="ARBA00023163"/>
    </source>
</evidence>
<keyword evidence="7" id="KW-0805">Transcription regulation</keyword>
<feature type="domain" description="Zinc-finger" evidence="12">
    <location>
        <begin position="177"/>
        <end position="273"/>
    </location>
</feature>
<keyword evidence="11" id="KW-0472">Membrane</keyword>
<evidence type="ECO:0000256" key="1">
    <source>
        <dbReference type="ARBA" id="ARBA00004123"/>
    </source>
</evidence>
<dbReference type="Pfam" id="PF10497">
    <property type="entry name" value="zf-4CXXC_R1"/>
    <property type="match status" value="1"/>
</dbReference>
<dbReference type="GO" id="GO:0005634">
    <property type="term" value="C:nucleus"/>
    <property type="evidence" value="ECO:0007669"/>
    <property type="project" value="UniProtKB-SubCell"/>
</dbReference>
<keyword evidence="4" id="KW-1017">Isopeptide bond</keyword>
<keyword evidence="11" id="KW-1133">Transmembrane helix</keyword>
<feature type="transmembrane region" description="Helical" evidence="11">
    <location>
        <begin position="395"/>
        <end position="417"/>
    </location>
</feature>
<evidence type="ECO:0000256" key="3">
    <source>
        <dbReference type="ARBA" id="ARBA00022490"/>
    </source>
</evidence>
<reference evidence="13 14" key="1">
    <citation type="submission" date="2024-01" db="EMBL/GenBank/DDBJ databases">
        <authorList>
            <person name="Waweru B."/>
        </authorList>
    </citation>
    <scope>NUCLEOTIDE SEQUENCE [LARGE SCALE GENOMIC DNA]</scope>
</reference>
<proteinExistence type="predicted"/>
<gene>
    <name evidence="13" type="ORF">DCAF_LOCUS7546</name>
</gene>
<evidence type="ECO:0000256" key="6">
    <source>
        <dbReference type="ARBA" id="ARBA00022843"/>
    </source>
</evidence>
<dbReference type="GO" id="GO:0006355">
    <property type="term" value="P:regulation of DNA-templated transcription"/>
    <property type="evidence" value="ECO:0007669"/>
    <property type="project" value="InterPro"/>
</dbReference>
<comment type="caution">
    <text evidence="13">The sequence shown here is derived from an EMBL/GenBank/DDBJ whole genome shotgun (WGS) entry which is preliminary data.</text>
</comment>
<dbReference type="AlphaFoldDB" id="A0AAV1R750"/>
<dbReference type="InterPro" id="IPR040221">
    <property type="entry name" value="CDCA7/CDA7L"/>
</dbReference>
<evidence type="ECO:0000256" key="5">
    <source>
        <dbReference type="ARBA" id="ARBA00022553"/>
    </source>
</evidence>
<dbReference type="GO" id="GO:0005737">
    <property type="term" value="C:cytoplasm"/>
    <property type="evidence" value="ECO:0007669"/>
    <property type="project" value="UniProtKB-SubCell"/>
</dbReference>
<feature type="compositionally biased region" description="Polar residues" evidence="10">
    <location>
        <begin position="12"/>
        <end position="33"/>
    </location>
</feature>
<evidence type="ECO:0000256" key="4">
    <source>
        <dbReference type="ARBA" id="ARBA00022499"/>
    </source>
</evidence>
<evidence type="ECO:0000256" key="11">
    <source>
        <dbReference type="SAM" id="Phobius"/>
    </source>
</evidence>
<protein>
    <recommendedName>
        <fullName evidence="12">Zinc-finger domain-containing protein</fullName>
    </recommendedName>
</protein>
<dbReference type="Proteomes" id="UP001314170">
    <property type="component" value="Unassembled WGS sequence"/>
</dbReference>
<dbReference type="EMBL" id="CAWUPB010000913">
    <property type="protein sequence ID" value="CAK7329787.1"/>
    <property type="molecule type" value="Genomic_DNA"/>
</dbReference>
<keyword evidence="14" id="KW-1185">Reference proteome</keyword>
<evidence type="ECO:0000256" key="2">
    <source>
        <dbReference type="ARBA" id="ARBA00004496"/>
    </source>
</evidence>
<dbReference type="InterPro" id="IPR018866">
    <property type="entry name" value="Znf-4CXXC_R1"/>
</dbReference>
<comment type="subcellular location">
    <subcellularLocation>
        <location evidence="2">Cytoplasm</location>
    </subcellularLocation>
    <subcellularLocation>
        <location evidence="1">Nucleus</location>
    </subcellularLocation>
</comment>
<evidence type="ECO:0000313" key="13">
    <source>
        <dbReference type="EMBL" id="CAK7329787.1"/>
    </source>
</evidence>
<dbReference type="PANTHER" id="PTHR31169">
    <property type="entry name" value="OS05G0300700 PROTEIN"/>
    <property type="match status" value="1"/>
</dbReference>
<keyword evidence="11" id="KW-0812">Transmembrane</keyword>
<keyword evidence="3" id="KW-0963">Cytoplasm</keyword>
<evidence type="ECO:0000256" key="9">
    <source>
        <dbReference type="ARBA" id="ARBA00023242"/>
    </source>
</evidence>
<evidence type="ECO:0000256" key="10">
    <source>
        <dbReference type="SAM" id="MobiDB-lite"/>
    </source>
</evidence>
<keyword evidence="9" id="KW-0539">Nucleus</keyword>
<accession>A0AAV1R750</accession>
<evidence type="ECO:0000256" key="7">
    <source>
        <dbReference type="ARBA" id="ARBA00023015"/>
    </source>
</evidence>
<name>A0AAV1R750_9ROSI</name>
<sequence>MVSTRRIRARGKNTTTIARENRNPDVSSDNGRTVQKGKGVDSGAMPGYEQFRDQRIKENKERMQKLGLFGLSLKLKAQRGRPKKTPGNVASEKEPLIPLPVSASPRRSSRLKSMASINYMEIQPKSKKEASMDVEIQLREGSKPEIYTEEDEKLLGDFKSTWTLHLDGCGDDGKRVYDPEMGETCHQCRQKTLGRHTHCNKCNLVQGQFCGDCLFMRYGENVIEVDQNPNWICPVCRGICNCSLCRHAKGWAPTGNLYRKVIRLGFKSVAHYLIQTRRAQIHSDDSGAESLVSEEGELSSADKGSRPVTCNESLNADELHHANLIGDPILDEFPNPHPDGYEEGVQKVNCFDGSKHAGVSDGYEDDDGDNTVNNDNKFKEKNETTAMQEVSDSKIAFVSTLAISVTLRLNIGMAILLY</sequence>
<evidence type="ECO:0000313" key="14">
    <source>
        <dbReference type="Proteomes" id="UP001314170"/>
    </source>
</evidence>